<dbReference type="RefSeq" id="WP_137333251.1">
    <property type="nucleotide sequence ID" value="NZ_CP040077.1"/>
</dbReference>
<dbReference type="EMBL" id="CP040077">
    <property type="protein sequence ID" value="QCP50433.1"/>
    <property type="molecule type" value="Genomic_DNA"/>
</dbReference>
<sequence>MTENLLIKLLTAFATGCACTFMLGGCTTAHIVSDDYSGEFQGRYFVSDATGDDSMKRKTIDVVFGEGRTATVTVEETGRVLHLDTCHSLAGSYTNSLANADPNSIIHAVACQDEDDWYWSFMHGRPGAKTSAGYTMFRNVTSHSGYLVRRSMRDRYPSDLALEPVGQ</sequence>
<evidence type="ECO:0000313" key="2">
    <source>
        <dbReference type="Proteomes" id="UP000298656"/>
    </source>
</evidence>
<reference evidence="1 2" key="1">
    <citation type="submission" date="2019-05" db="EMBL/GenBank/DDBJ databases">
        <title>Burkholderia sp. DHOD12, isolated from subtropical forest soil.</title>
        <authorList>
            <person name="Gao Z.-H."/>
            <person name="Qiu L.-H."/>
        </authorList>
    </citation>
    <scope>NUCLEOTIDE SEQUENCE [LARGE SCALE GENOMIC DNA]</scope>
    <source>
        <strain evidence="1 2">DHOD12</strain>
    </source>
</reference>
<name>A0A4P8IT14_9BURK</name>
<protein>
    <submittedName>
        <fullName evidence="1">Uncharacterized protein</fullName>
    </submittedName>
</protein>
<keyword evidence="2" id="KW-1185">Reference proteome</keyword>
<gene>
    <name evidence="1" type="ORF">FAZ95_15460</name>
</gene>
<dbReference type="OrthoDB" id="9865466at2"/>
<dbReference type="AlphaFoldDB" id="A0A4P8IT14"/>
<organism evidence="1 2">
    <name type="scientific">Trinickia violacea</name>
    <dbReference type="NCBI Taxonomy" id="2571746"/>
    <lineage>
        <taxon>Bacteria</taxon>
        <taxon>Pseudomonadati</taxon>
        <taxon>Pseudomonadota</taxon>
        <taxon>Betaproteobacteria</taxon>
        <taxon>Burkholderiales</taxon>
        <taxon>Burkholderiaceae</taxon>
        <taxon>Trinickia</taxon>
    </lineage>
</organism>
<evidence type="ECO:0000313" key="1">
    <source>
        <dbReference type="EMBL" id="QCP50433.1"/>
    </source>
</evidence>
<accession>A0A4P8IT14</accession>
<dbReference type="Proteomes" id="UP000298656">
    <property type="component" value="Chromosome 1"/>
</dbReference>
<dbReference type="KEGG" id="tvl:FAZ95_15460"/>
<proteinExistence type="predicted"/>